<keyword evidence="4" id="KW-1185">Reference proteome</keyword>
<dbReference type="InterPro" id="IPR036910">
    <property type="entry name" value="HMG_box_dom_sf"/>
</dbReference>
<dbReference type="Gene3D" id="1.10.30.10">
    <property type="entry name" value="High mobility group box domain"/>
    <property type="match status" value="1"/>
</dbReference>
<sequence>MMNVPMMSISEIEQLNAEEIARNHIKDGKSMNSFFLYRREYTKREIGKGQKVRMIDISKHAAKAWKNEKPKYKRAYAKVSKKVDELLQRKRQKNQKYQIIYDDFMTKIQPISHYESVSIPEEGFFLPPPPALDHPSPSQDEIIYSLNVDDITLFYLTPMFPLPSNYFSPL</sequence>
<evidence type="ECO:0000313" key="4">
    <source>
        <dbReference type="Proteomes" id="UP000789759"/>
    </source>
</evidence>
<dbReference type="InterPro" id="IPR009071">
    <property type="entry name" value="HMG_box_dom"/>
</dbReference>
<dbReference type="AlphaFoldDB" id="A0A9N8WH48"/>
<feature type="domain" description="HMG box" evidence="2">
    <location>
        <begin position="27"/>
        <end position="98"/>
    </location>
</feature>
<accession>A0A9N8WH48</accession>
<reference evidence="3" key="1">
    <citation type="submission" date="2021-06" db="EMBL/GenBank/DDBJ databases">
        <authorList>
            <person name="Kallberg Y."/>
            <person name="Tangrot J."/>
            <person name="Rosling A."/>
        </authorList>
    </citation>
    <scope>NUCLEOTIDE SEQUENCE</scope>
    <source>
        <strain evidence="3">FL966</strain>
    </source>
</reference>
<feature type="DNA-binding region" description="HMG box" evidence="1">
    <location>
        <begin position="27"/>
        <end position="98"/>
    </location>
</feature>
<gene>
    <name evidence="3" type="ORF">CPELLU_LOCUS1619</name>
</gene>
<evidence type="ECO:0000259" key="2">
    <source>
        <dbReference type="PROSITE" id="PS50118"/>
    </source>
</evidence>
<comment type="caution">
    <text evidence="3">The sequence shown here is derived from an EMBL/GenBank/DDBJ whole genome shotgun (WGS) entry which is preliminary data.</text>
</comment>
<keyword evidence="1" id="KW-0539">Nucleus</keyword>
<protein>
    <submittedName>
        <fullName evidence="3">8899_t:CDS:1</fullName>
    </submittedName>
</protein>
<proteinExistence type="predicted"/>
<keyword evidence="1" id="KW-0238">DNA-binding</keyword>
<organism evidence="3 4">
    <name type="scientific">Cetraspora pellucida</name>
    <dbReference type="NCBI Taxonomy" id="1433469"/>
    <lineage>
        <taxon>Eukaryota</taxon>
        <taxon>Fungi</taxon>
        <taxon>Fungi incertae sedis</taxon>
        <taxon>Mucoromycota</taxon>
        <taxon>Glomeromycotina</taxon>
        <taxon>Glomeromycetes</taxon>
        <taxon>Diversisporales</taxon>
        <taxon>Gigasporaceae</taxon>
        <taxon>Cetraspora</taxon>
    </lineage>
</organism>
<dbReference type="GO" id="GO:0005634">
    <property type="term" value="C:nucleus"/>
    <property type="evidence" value="ECO:0007669"/>
    <property type="project" value="UniProtKB-UniRule"/>
</dbReference>
<dbReference type="Proteomes" id="UP000789759">
    <property type="component" value="Unassembled WGS sequence"/>
</dbReference>
<dbReference type="PROSITE" id="PS50118">
    <property type="entry name" value="HMG_BOX_2"/>
    <property type="match status" value="1"/>
</dbReference>
<dbReference type="EMBL" id="CAJVQA010000623">
    <property type="protein sequence ID" value="CAG8483173.1"/>
    <property type="molecule type" value="Genomic_DNA"/>
</dbReference>
<name>A0A9N8WH48_9GLOM</name>
<evidence type="ECO:0000313" key="3">
    <source>
        <dbReference type="EMBL" id="CAG8483173.1"/>
    </source>
</evidence>
<dbReference type="OrthoDB" id="2403584at2759"/>
<dbReference type="GO" id="GO:0003677">
    <property type="term" value="F:DNA binding"/>
    <property type="evidence" value="ECO:0007669"/>
    <property type="project" value="UniProtKB-UniRule"/>
</dbReference>
<evidence type="ECO:0000256" key="1">
    <source>
        <dbReference type="PROSITE-ProRule" id="PRU00267"/>
    </source>
</evidence>
<dbReference type="SUPFAM" id="SSF47095">
    <property type="entry name" value="HMG-box"/>
    <property type="match status" value="1"/>
</dbReference>